<organism evidence="8 9">
    <name type="scientific">Nannochloropsis gaditana</name>
    <dbReference type="NCBI Taxonomy" id="72520"/>
    <lineage>
        <taxon>Eukaryota</taxon>
        <taxon>Sar</taxon>
        <taxon>Stramenopiles</taxon>
        <taxon>Ochrophyta</taxon>
        <taxon>Eustigmatophyceae</taxon>
        <taxon>Eustigmatales</taxon>
        <taxon>Monodopsidaceae</taxon>
        <taxon>Nannochloropsis</taxon>
    </lineage>
</organism>
<dbReference type="GO" id="GO:0005737">
    <property type="term" value="C:cytoplasm"/>
    <property type="evidence" value="ECO:0007669"/>
    <property type="project" value="TreeGrafter"/>
</dbReference>
<feature type="domain" description="SUN" evidence="7">
    <location>
        <begin position="202"/>
        <end position="371"/>
    </location>
</feature>
<feature type="region of interest" description="Disordered" evidence="5">
    <location>
        <begin position="775"/>
        <end position="795"/>
    </location>
</feature>
<feature type="compositionally biased region" description="Polar residues" evidence="5">
    <location>
        <begin position="484"/>
        <end position="497"/>
    </location>
</feature>
<dbReference type="AlphaFoldDB" id="W7TEN2"/>
<reference evidence="8 9" key="1">
    <citation type="journal article" date="2014" name="Mol. Plant">
        <title>Chromosome Scale Genome Assembly and Transcriptome Profiling of Nannochloropsis gaditana in Nitrogen Depletion.</title>
        <authorList>
            <person name="Corteggiani Carpinelli E."/>
            <person name="Telatin A."/>
            <person name="Vitulo N."/>
            <person name="Forcato C."/>
            <person name="D'Angelo M."/>
            <person name="Schiavon R."/>
            <person name="Vezzi A."/>
            <person name="Giacometti G.M."/>
            <person name="Morosinotto T."/>
            <person name="Valle G."/>
        </authorList>
    </citation>
    <scope>NUCLEOTIDE SEQUENCE [LARGE SCALE GENOMIC DNA]</scope>
    <source>
        <strain evidence="8 9">B-31</strain>
    </source>
</reference>
<feature type="compositionally biased region" description="Low complexity" evidence="5">
    <location>
        <begin position="617"/>
        <end position="629"/>
    </location>
</feature>
<feature type="region of interest" description="Disordered" evidence="5">
    <location>
        <begin position="679"/>
        <end position="733"/>
    </location>
</feature>
<feature type="region of interest" description="Disordered" evidence="5">
    <location>
        <begin position="398"/>
        <end position="661"/>
    </location>
</feature>
<evidence type="ECO:0000313" key="9">
    <source>
        <dbReference type="Proteomes" id="UP000019335"/>
    </source>
</evidence>
<feature type="compositionally biased region" description="Basic and acidic residues" evidence="5">
    <location>
        <begin position="775"/>
        <end position="787"/>
    </location>
</feature>
<evidence type="ECO:0000256" key="4">
    <source>
        <dbReference type="ARBA" id="ARBA00023136"/>
    </source>
</evidence>
<dbReference type="InterPro" id="IPR008979">
    <property type="entry name" value="Galactose-bd-like_sf"/>
</dbReference>
<dbReference type="EMBL" id="AZIL01001177">
    <property type="protein sequence ID" value="EWM24632.1"/>
    <property type="molecule type" value="Genomic_DNA"/>
</dbReference>
<feature type="region of interest" description="Disordered" evidence="5">
    <location>
        <begin position="60"/>
        <end position="87"/>
    </location>
</feature>
<dbReference type="InterPro" id="IPR012919">
    <property type="entry name" value="SUN_dom"/>
</dbReference>
<evidence type="ECO:0000313" key="8">
    <source>
        <dbReference type="EMBL" id="EWM24632.1"/>
    </source>
</evidence>
<dbReference type="OrthoDB" id="266334at2759"/>
<feature type="transmembrane region" description="Helical" evidence="6">
    <location>
        <begin position="882"/>
        <end position="903"/>
    </location>
</feature>
<dbReference type="Pfam" id="PF07738">
    <property type="entry name" value="Sad1_UNC"/>
    <property type="match status" value="1"/>
</dbReference>
<evidence type="ECO:0000256" key="1">
    <source>
        <dbReference type="ARBA" id="ARBA00004308"/>
    </source>
</evidence>
<gene>
    <name evidence="8" type="ORF">Naga_100117g9</name>
</gene>
<dbReference type="InterPro" id="IPR045120">
    <property type="entry name" value="Suco/Slp1-like"/>
</dbReference>
<evidence type="ECO:0000256" key="2">
    <source>
        <dbReference type="ARBA" id="ARBA00022692"/>
    </source>
</evidence>
<evidence type="ECO:0000256" key="6">
    <source>
        <dbReference type="SAM" id="Phobius"/>
    </source>
</evidence>
<keyword evidence="4 6" id="KW-0472">Membrane</keyword>
<proteinExistence type="predicted"/>
<accession>W7TEN2</accession>
<dbReference type="PANTHER" id="PTHR12953:SF0">
    <property type="entry name" value="SUN DOMAIN-CONTAINING OSSIFICATION FACTOR"/>
    <property type="match status" value="1"/>
</dbReference>
<comment type="caution">
    <text evidence="8">The sequence shown here is derived from an EMBL/GenBank/DDBJ whole genome shotgun (WGS) entry which is preliminary data.</text>
</comment>
<dbReference type="PANTHER" id="PTHR12953">
    <property type="entry name" value="MEMBRANE PROTEIN CH1 RELATED"/>
    <property type="match status" value="1"/>
</dbReference>
<dbReference type="PROSITE" id="PS51469">
    <property type="entry name" value="SUN"/>
    <property type="match status" value="1"/>
</dbReference>
<dbReference type="GO" id="GO:0012505">
    <property type="term" value="C:endomembrane system"/>
    <property type="evidence" value="ECO:0007669"/>
    <property type="project" value="UniProtKB-SubCell"/>
</dbReference>
<keyword evidence="3 6" id="KW-1133">Transmembrane helix</keyword>
<feature type="region of interest" description="Disordered" evidence="5">
    <location>
        <begin position="193"/>
        <end position="221"/>
    </location>
</feature>
<feature type="region of interest" description="Disordered" evidence="5">
    <location>
        <begin position="119"/>
        <end position="139"/>
    </location>
</feature>
<dbReference type="SUPFAM" id="SSF49785">
    <property type="entry name" value="Galactose-binding domain-like"/>
    <property type="match status" value="1"/>
</dbReference>
<keyword evidence="9" id="KW-1185">Reference proteome</keyword>
<protein>
    <submittedName>
        <fullName evidence="8">Galactose-binding protein</fullName>
    </submittedName>
</protein>
<name>W7TEN2_9STRA</name>
<evidence type="ECO:0000256" key="5">
    <source>
        <dbReference type="SAM" id="MobiDB-lite"/>
    </source>
</evidence>
<dbReference type="GO" id="GO:0016020">
    <property type="term" value="C:membrane"/>
    <property type="evidence" value="ECO:0007669"/>
    <property type="project" value="InterPro"/>
</dbReference>
<dbReference type="Gene3D" id="2.60.120.260">
    <property type="entry name" value="Galactose-binding domain-like"/>
    <property type="match status" value="1"/>
</dbReference>
<dbReference type="GO" id="GO:0034975">
    <property type="term" value="P:protein folding in endoplasmic reticulum"/>
    <property type="evidence" value="ECO:0007669"/>
    <property type="project" value="TreeGrafter"/>
</dbReference>
<sequence length="922" mass="98277">MEASLMCRGQSSSTSPATAVLAQGMRSRIFTGPAWNISRPVWIGFLLLCALVVATMGQGGSHGLSHDSARDMNTPADVAPSPDSTLTVPSAPGSPITTGGFSGPSGGFRILETLLGSKGSHVNKGEGAPSTSRADGSVESYQAGGRVVVDSRTHPPESEISEQGQGAGLPPVIAANLREALPPAFIQEGPVQELPKEQKQGHAQPEQKVGLTNPSHPKAKGPQAEVNYAAEKAGAVVLQSSHSLVGAKNLLDDDKDKYARSPCDQSKWLIINLSEDIRIDSLVLANYEKFSSMVKDFQVLYSVKCPSLDGDEDSDGWMELGTFQAKEKAGEQRFQVDPPRYARYLKVRLLSHWSREFYCTLSQIKVLGSTLQQGFMDDWQRQKINLGSHLEAIGPSDAIGSHKEVEGGGDGGSVNQTCLFDGDCPAPEGEETPFMPADNVEGDLSTIDTSTAEDDLGAHSITPPASKAPKPSKANPGNERVQEDLQQTHSTTVENGLQGTGREGVVQHDDLDRNLNGTGSDDDLQRINSSLPFGRDEALKGGASGDECTGEKMSEHSPAKEPTNEQLRKDLPSRNPRHEDGEILVESGGTAVARGKAIPSSGNLHAENSEEQAVARPPSSADLPLPLDAPKVHDTTAKSSGQSLEALHPTASSAAESEGEDIAKAREPENGATAEAEFYEASASGGKPLVSPTRDSNGDGVVTPIPHMGPGSHAKPPTQVHDGGSPQYTAASTTSTTTVLATVSGAPAKTELMTRFRHQCLQQMRLSDFKKQKLAKLQDDPRTKDHGTGSTATSLGNGSPYDNIFKTLMDEMASLEINQSIFDVYVSNLHSCFVQVVDDVLLEQDRARLEALETIGLLQARLQSQAAVNEQFLRRMQRLESLSLAGGLAWIALIACLVLAAGAQRALWKRWQGIATIEQPEM</sequence>
<evidence type="ECO:0000259" key="7">
    <source>
        <dbReference type="PROSITE" id="PS51469"/>
    </source>
</evidence>
<feature type="compositionally biased region" description="Low complexity" evidence="5">
    <location>
        <begin position="463"/>
        <end position="474"/>
    </location>
</feature>
<keyword evidence="2 6" id="KW-0812">Transmembrane</keyword>
<evidence type="ECO:0000256" key="3">
    <source>
        <dbReference type="ARBA" id="ARBA00022989"/>
    </source>
</evidence>
<comment type="subcellular location">
    <subcellularLocation>
        <location evidence="1">Endomembrane system</location>
    </subcellularLocation>
</comment>
<dbReference type="Proteomes" id="UP000019335">
    <property type="component" value="Chromosome 13"/>
</dbReference>
<feature type="compositionally biased region" description="Basic and acidic residues" evidence="5">
    <location>
        <begin position="549"/>
        <end position="581"/>
    </location>
</feature>